<dbReference type="GO" id="GO:0008270">
    <property type="term" value="F:zinc ion binding"/>
    <property type="evidence" value="ECO:0007669"/>
    <property type="project" value="UniProtKB-KW"/>
</dbReference>
<evidence type="ECO:0000313" key="7">
    <source>
        <dbReference type="EMBL" id="KAF7988880.1"/>
    </source>
</evidence>
<comment type="caution">
    <text evidence="7">The sequence shown here is derived from an EMBL/GenBank/DDBJ whole genome shotgun (WGS) entry which is preliminary data.</text>
</comment>
<dbReference type="AlphaFoldDB" id="A0A835CQ75"/>
<keyword evidence="8" id="KW-1185">Reference proteome</keyword>
<evidence type="ECO:0000313" key="8">
    <source>
        <dbReference type="Proteomes" id="UP000639338"/>
    </source>
</evidence>
<feature type="domain" description="RING-type" evidence="6">
    <location>
        <begin position="223"/>
        <end position="290"/>
    </location>
</feature>
<evidence type="ECO:0000256" key="4">
    <source>
        <dbReference type="PROSITE-ProRule" id="PRU00175"/>
    </source>
</evidence>
<keyword evidence="2 4" id="KW-0863">Zinc-finger</keyword>
<feature type="region of interest" description="Disordered" evidence="5">
    <location>
        <begin position="106"/>
        <end position="128"/>
    </location>
</feature>
<dbReference type="Proteomes" id="UP000639338">
    <property type="component" value="Unassembled WGS sequence"/>
</dbReference>
<dbReference type="CDD" id="cd16448">
    <property type="entry name" value="RING-H2"/>
    <property type="match status" value="1"/>
</dbReference>
<keyword evidence="1" id="KW-0479">Metal-binding</keyword>
<dbReference type="Gene3D" id="3.30.40.10">
    <property type="entry name" value="Zinc/RING finger domain, C3HC4 (zinc finger)"/>
    <property type="match status" value="1"/>
</dbReference>
<dbReference type="PROSITE" id="PS50089">
    <property type="entry name" value="ZF_RING_2"/>
    <property type="match status" value="1"/>
</dbReference>
<feature type="compositionally biased region" description="Basic and acidic residues" evidence="5">
    <location>
        <begin position="145"/>
        <end position="158"/>
    </location>
</feature>
<dbReference type="InterPro" id="IPR001965">
    <property type="entry name" value="Znf_PHD"/>
</dbReference>
<evidence type="ECO:0000259" key="6">
    <source>
        <dbReference type="PROSITE" id="PS50089"/>
    </source>
</evidence>
<accession>A0A835CQ75</accession>
<feature type="compositionally biased region" description="Basic and acidic residues" evidence="5">
    <location>
        <begin position="111"/>
        <end position="126"/>
    </location>
</feature>
<feature type="region of interest" description="Disordered" evidence="5">
    <location>
        <begin position="482"/>
        <end position="501"/>
    </location>
</feature>
<dbReference type="SUPFAM" id="SSF57850">
    <property type="entry name" value="RING/U-box"/>
    <property type="match status" value="1"/>
</dbReference>
<evidence type="ECO:0000256" key="1">
    <source>
        <dbReference type="ARBA" id="ARBA00022723"/>
    </source>
</evidence>
<gene>
    <name evidence="7" type="ORF">HCN44_007190</name>
</gene>
<evidence type="ECO:0000256" key="5">
    <source>
        <dbReference type="SAM" id="MobiDB-lite"/>
    </source>
</evidence>
<protein>
    <recommendedName>
        <fullName evidence="6">RING-type domain-containing protein</fullName>
    </recommendedName>
</protein>
<evidence type="ECO:0000256" key="2">
    <source>
        <dbReference type="ARBA" id="ARBA00022771"/>
    </source>
</evidence>
<name>A0A835CQ75_APHGI</name>
<dbReference type="InterPro" id="IPR001841">
    <property type="entry name" value="Znf_RING"/>
</dbReference>
<sequence length="501" mass="55932">MNNEIPVHEAVLENDNETPVDVSLVDNEKLTDVTLVNKVFETAATMFANAQLEEKNEPLDEDLLKVFEDLEQNGFEEELYLKIKKKPAITSVEILPPIKHITMNSRKITKKQKEVDNDQNSEKHSPELVSEVMKLGEKIITMVENQKDGDKDKDEKQRPVSPPAMHKSGKHGQKIITVDDDNEEEDKLNIYLMPLTRHMSCLTADRSLNKRHSILETSPISYCRICLGDFIAAGPNKDTLNSTFIIRSTCGHSYHIECLQNSLSSSGIVKDESITLKKINKILLSYCPRCAEKNMLSTSPLSSSSATTPTLAFSTIVTSCATFTSATSSSTTSLTQANNSVVMSSLIAISQASPISLDSSNADATSYSTNEVLLSNIHNNEFDNNAAVNVDHSPVNVIDSLQSNSSIIDNSIQVSPLLVYRRSPNHLLELRRDILQRLSFVKPKDVWISYNKVNVRLKTGSPIALKDRNDVYLLPMPQQSYTLNNQSYTNHNSRNHNNLRN</sequence>
<dbReference type="InterPro" id="IPR013083">
    <property type="entry name" value="Znf_RING/FYVE/PHD"/>
</dbReference>
<feature type="region of interest" description="Disordered" evidence="5">
    <location>
        <begin position="143"/>
        <end position="175"/>
    </location>
</feature>
<reference evidence="7 8" key="1">
    <citation type="submission" date="2020-08" db="EMBL/GenBank/DDBJ databases">
        <title>Aphidius gifuensis genome sequencing and assembly.</title>
        <authorList>
            <person name="Du Z."/>
        </authorList>
    </citation>
    <scope>NUCLEOTIDE SEQUENCE [LARGE SCALE GENOMIC DNA]</scope>
    <source>
        <strain evidence="7">YNYX2018</strain>
        <tissue evidence="7">Adults</tissue>
    </source>
</reference>
<dbReference type="SMART" id="SM00184">
    <property type="entry name" value="RING"/>
    <property type="match status" value="1"/>
</dbReference>
<dbReference type="SMART" id="SM00249">
    <property type="entry name" value="PHD"/>
    <property type="match status" value="1"/>
</dbReference>
<keyword evidence="3" id="KW-0862">Zinc</keyword>
<dbReference type="EMBL" id="JACMRX010000005">
    <property type="protein sequence ID" value="KAF7988880.1"/>
    <property type="molecule type" value="Genomic_DNA"/>
</dbReference>
<organism evidence="7 8">
    <name type="scientific">Aphidius gifuensis</name>
    <name type="common">Parasitoid wasp</name>
    <dbReference type="NCBI Taxonomy" id="684658"/>
    <lineage>
        <taxon>Eukaryota</taxon>
        <taxon>Metazoa</taxon>
        <taxon>Ecdysozoa</taxon>
        <taxon>Arthropoda</taxon>
        <taxon>Hexapoda</taxon>
        <taxon>Insecta</taxon>
        <taxon>Pterygota</taxon>
        <taxon>Neoptera</taxon>
        <taxon>Endopterygota</taxon>
        <taxon>Hymenoptera</taxon>
        <taxon>Apocrita</taxon>
        <taxon>Ichneumonoidea</taxon>
        <taxon>Braconidae</taxon>
        <taxon>Aphidiinae</taxon>
        <taxon>Aphidius</taxon>
    </lineage>
</organism>
<evidence type="ECO:0000256" key="3">
    <source>
        <dbReference type="ARBA" id="ARBA00022833"/>
    </source>
</evidence>
<proteinExistence type="predicted"/>